<dbReference type="GO" id="GO:0046872">
    <property type="term" value="F:metal ion binding"/>
    <property type="evidence" value="ECO:0007669"/>
    <property type="project" value="UniProtKB-KW"/>
</dbReference>
<dbReference type="Gene3D" id="3.40.140.10">
    <property type="entry name" value="Cytidine Deaminase, domain 2"/>
    <property type="match status" value="1"/>
</dbReference>
<proteinExistence type="predicted"/>
<evidence type="ECO:0000313" key="8">
    <source>
        <dbReference type="Proteomes" id="UP000410984"/>
    </source>
</evidence>
<dbReference type="Pfam" id="PF14464">
    <property type="entry name" value="Prok-JAB"/>
    <property type="match status" value="1"/>
</dbReference>
<evidence type="ECO:0000256" key="2">
    <source>
        <dbReference type="ARBA" id="ARBA00022723"/>
    </source>
</evidence>
<keyword evidence="2" id="KW-0479">Metal-binding</keyword>
<evidence type="ECO:0000256" key="1">
    <source>
        <dbReference type="ARBA" id="ARBA00022670"/>
    </source>
</evidence>
<dbReference type="Proteomes" id="UP000410984">
    <property type="component" value="Unassembled WGS sequence"/>
</dbReference>
<dbReference type="InterPro" id="IPR028090">
    <property type="entry name" value="JAB_dom_prok"/>
</dbReference>
<dbReference type="EMBL" id="CABFPH010000074">
    <property type="protein sequence ID" value="VUD73514.1"/>
    <property type="molecule type" value="Genomic_DNA"/>
</dbReference>
<evidence type="ECO:0000259" key="6">
    <source>
        <dbReference type="Pfam" id="PF14464"/>
    </source>
</evidence>
<keyword evidence="4" id="KW-0862">Zinc</keyword>
<gene>
    <name evidence="7" type="ORF">MET9862_04131</name>
</gene>
<sequence>MTAVACTAAILAETLDRLRVGGRRGEERAVLWLARSASAAPTPVQEVYEPEQATAEDYFHLPPASMRALMGHLRAHRLKIVAQVHTHPGRAFHSEADDAWAIVRHRGALSLVLPRFAATATPGTFLEEAMVYELSDAGLWEHVRRPGERIRIEVTP</sequence>
<dbReference type="OrthoDB" id="9804316at2"/>
<evidence type="ECO:0000313" key="7">
    <source>
        <dbReference type="EMBL" id="VUD73514.1"/>
    </source>
</evidence>
<dbReference type="GO" id="GO:0008237">
    <property type="term" value="F:metallopeptidase activity"/>
    <property type="evidence" value="ECO:0007669"/>
    <property type="project" value="UniProtKB-KW"/>
</dbReference>
<organism evidence="7 8">
    <name type="scientific">Methylobacterium symbioticum</name>
    <dbReference type="NCBI Taxonomy" id="2584084"/>
    <lineage>
        <taxon>Bacteria</taxon>
        <taxon>Pseudomonadati</taxon>
        <taxon>Pseudomonadota</taxon>
        <taxon>Alphaproteobacteria</taxon>
        <taxon>Hyphomicrobiales</taxon>
        <taxon>Methylobacteriaceae</taxon>
        <taxon>Methylobacterium</taxon>
    </lineage>
</organism>
<keyword evidence="3" id="KW-0378">Hydrolase</keyword>
<evidence type="ECO:0000256" key="3">
    <source>
        <dbReference type="ARBA" id="ARBA00022801"/>
    </source>
</evidence>
<evidence type="ECO:0000256" key="5">
    <source>
        <dbReference type="ARBA" id="ARBA00023049"/>
    </source>
</evidence>
<dbReference type="SUPFAM" id="SSF102712">
    <property type="entry name" value="JAB1/MPN domain"/>
    <property type="match status" value="1"/>
</dbReference>
<protein>
    <recommendedName>
        <fullName evidence="6">JAB domain-containing protein</fullName>
    </recommendedName>
</protein>
<dbReference type="GO" id="GO:0006508">
    <property type="term" value="P:proteolysis"/>
    <property type="evidence" value="ECO:0007669"/>
    <property type="project" value="UniProtKB-KW"/>
</dbReference>
<dbReference type="AlphaFoldDB" id="A0A509EIN2"/>
<evidence type="ECO:0000256" key="4">
    <source>
        <dbReference type="ARBA" id="ARBA00022833"/>
    </source>
</evidence>
<feature type="domain" description="JAB" evidence="6">
    <location>
        <begin position="37"/>
        <end position="99"/>
    </location>
</feature>
<name>A0A509EIN2_9HYPH</name>
<reference evidence="7 8" key="1">
    <citation type="submission" date="2019-06" db="EMBL/GenBank/DDBJ databases">
        <authorList>
            <person name="Rodrigo-Torres L."/>
            <person name="Arahal R. D."/>
            <person name="Lucena T."/>
        </authorList>
    </citation>
    <scope>NUCLEOTIDE SEQUENCE [LARGE SCALE GENOMIC DNA]</scope>
    <source>
        <strain evidence="7 8">SB0023/3</strain>
    </source>
</reference>
<accession>A0A509EIN2</accession>
<dbReference type="RefSeq" id="WP_009865918.1">
    <property type="nucleotide sequence ID" value="NZ_CABFPH010000074.1"/>
</dbReference>
<keyword evidence="1" id="KW-0645">Protease</keyword>
<keyword evidence="5" id="KW-0482">Metalloprotease</keyword>
<keyword evidence="8" id="KW-1185">Reference proteome</keyword>